<dbReference type="Gene3D" id="3.90.810.10">
    <property type="entry name" value="CRIB domain"/>
    <property type="match status" value="1"/>
</dbReference>
<feature type="compositionally biased region" description="Pro residues" evidence="2">
    <location>
        <begin position="357"/>
        <end position="368"/>
    </location>
</feature>
<dbReference type="FunFam" id="2.30.29.30:FF:000281">
    <property type="entry name" value="Actin associated protein"/>
    <property type="match status" value="1"/>
</dbReference>
<evidence type="ECO:0000313" key="5">
    <source>
        <dbReference type="Proteomes" id="UP000284842"/>
    </source>
</evidence>
<organism evidence="4 5">
    <name type="scientific">Panaeolus cyanescens</name>
    <dbReference type="NCBI Taxonomy" id="181874"/>
    <lineage>
        <taxon>Eukaryota</taxon>
        <taxon>Fungi</taxon>
        <taxon>Dikarya</taxon>
        <taxon>Basidiomycota</taxon>
        <taxon>Agaricomycotina</taxon>
        <taxon>Agaricomycetes</taxon>
        <taxon>Agaricomycetidae</taxon>
        <taxon>Agaricales</taxon>
        <taxon>Agaricineae</taxon>
        <taxon>Galeropsidaceae</taxon>
        <taxon>Panaeolus</taxon>
    </lineage>
</organism>
<dbReference type="InterPro" id="IPR000095">
    <property type="entry name" value="CRIB_dom"/>
</dbReference>
<feature type="compositionally biased region" description="Basic and acidic residues" evidence="2">
    <location>
        <begin position="214"/>
        <end position="224"/>
    </location>
</feature>
<dbReference type="Pfam" id="PF00568">
    <property type="entry name" value="WH1"/>
    <property type="match status" value="1"/>
</dbReference>
<feature type="compositionally biased region" description="Pro residues" evidence="2">
    <location>
        <begin position="252"/>
        <end position="273"/>
    </location>
</feature>
<feature type="non-terminal residue" evidence="4">
    <location>
        <position position="368"/>
    </location>
</feature>
<dbReference type="GO" id="GO:0071933">
    <property type="term" value="F:Arp2/3 complex binding"/>
    <property type="evidence" value="ECO:0007669"/>
    <property type="project" value="UniProtKB-ARBA"/>
</dbReference>
<dbReference type="SUPFAM" id="SSF50729">
    <property type="entry name" value="PH domain-like"/>
    <property type="match status" value="1"/>
</dbReference>
<feature type="compositionally biased region" description="Pro residues" evidence="2">
    <location>
        <begin position="280"/>
        <end position="334"/>
    </location>
</feature>
<feature type="region of interest" description="Disordered" evidence="2">
    <location>
        <begin position="214"/>
        <end position="368"/>
    </location>
</feature>
<feature type="region of interest" description="Disordered" evidence="2">
    <location>
        <begin position="131"/>
        <end position="150"/>
    </location>
</feature>
<dbReference type="PROSITE" id="PS50229">
    <property type="entry name" value="WH1"/>
    <property type="match status" value="1"/>
</dbReference>
<dbReference type="Gene3D" id="2.30.29.30">
    <property type="entry name" value="Pleckstrin-homology domain (PH domain)/Phosphotyrosine-binding domain (PTB)"/>
    <property type="match status" value="1"/>
</dbReference>
<dbReference type="OrthoDB" id="8963340at2759"/>
<keyword evidence="1" id="KW-0597">Phosphoprotein</keyword>
<sequence length="368" mass="39800">MPSQSTLNAEEKAKVKSAIPNTANKIHYAAFGRIYYAYPQPRKWSYAGLQGALVFCTSLLDNSFYFRMVDLDGTRGIIWQHELYDGIEFNQDRPFFHSFEGDKCMIGFVYADESEAKAFYKKVNNRKVVKSKPAGEKKKKKAGSVKGKIDKSMISGPKEGSFIHVAHMGYDSEAGFTSSGVDPSWTAFLTNLEDSGVGKDVIAREMEFIKKFVREHPEGQDTRKEPKKPKPPPPAPRRGHTSNGSTSSPVTPQAPPPPPSRPQHNLPPPPPSRPQQQEAPAPPSRPPPMKRTAPPPIAPRPSSPPRASPAPPAPPRPPPRPASTANAPPPPPARPTSNGGSAPPPPARPTPNGGSAPRPPPRPATTSA</sequence>
<dbReference type="InterPro" id="IPR000697">
    <property type="entry name" value="WH1/EVH1_dom"/>
</dbReference>
<dbReference type="GO" id="GO:0007015">
    <property type="term" value="P:actin filament organization"/>
    <property type="evidence" value="ECO:0007669"/>
    <property type="project" value="UniProtKB-ARBA"/>
</dbReference>
<dbReference type="InParanoid" id="A0A409YXZ2"/>
<keyword evidence="5" id="KW-1185">Reference proteome</keyword>
<dbReference type="InterPro" id="IPR036936">
    <property type="entry name" value="CRIB_dom_sf"/>
</dbReference>
<name>A0A409YXZ2_9AGAR</name>
<dbReference type="SMART" id="SM00461">
    <property type="entry name" value="WH1"/>
    <property type="match status" value="1"/>
</dbReference>
<gene>
    <name evidence="4" type="ORF">CVT24_005596</name>
</gene>
<dbReference type="Pfam" id="PF00786">
    <property type="entry name" value="PBD"/>
    <property type="match status" value="1"/>
</dbReference>
<dbReference type="GO" id="GO:0030479">
    <property type="term" value="C:actin cortical patch"/>
    <property type="evidence" value="ECO:0007669"/>
    <property type="project" value="UniProtKB-ARBA"/>
</dbReference>
<dbReference type="CDD" id="cd01205">
    <property type="entry name" value="EVH1_WASP-like"/>
    <property type="match status" value="1"/>
</dbReference>
<dbReference type="AlphaFoldDB" id="A0A409YXZ2"/>
<dbReference type="EMBL" id="NHTK01000317">
    <property type="protein sequence ID" value="PPR07859.1"/>
    <property type="molecule type" value="Genomic_DNA"/>
</dbReference>
<evidence type="ECO:0000256" key="2">
    <source>
        <dbReference type="SAM" id="MobiDB-lite"/>
    </source>
</evidence>
<evidence type="ECO:0000256" key="1">
    <source>
        <dbReference type="ARBA" id="ARBA00022553"/>
    </source>
</evidence>
<dbReference type="STRING" id="181874.A0A409YXZ2"/>
<protein>
    <recommendedName>
        <fullName evidence="3">WH1 domain-containing protein</fullName>
    </recommendedName>
</protein>
<feature type="domain" description="WH1" evidence="3">
    <location>
        <begin position="19"/>
        <end position="130"/>
    </location>
</feature>
<reference evidence="4 5" key="1">
    <citation type="journal article" date="2018" name="Evol. Lett.">
        <title>Horizontal gene cluster transfer increased hallucinogenic mushroom diversity.</title>
        <authorList>
            <person name="Reynolds H.T."/>
            <person name="Vijayakumar V."/>
            <person name="Gluck-Thaler E."/>
            <person name="Korotkin H.B."/>
            <person name="Matheny P.B."/>
            <person name="Slot J.C."/>
        </authorList>
    </citation>
    <scope>NUCLEOTIDE SEQUENCE [LARGE SCALE GENOMIC DNA]</scope>
    <source>
        <strain evidence="4 5">2629</strain>
    </source>
</reference>
<dbReference type="GO" id="GO:0008092">
    <property type="term" value="F:cytoskeletal protein binding"/>
    <property type="evidence" value="ECO:0007669"/>
    <property type="project" value="UniProtKB-ARBA"/>
</dbReference>
<dbReference type="InterPro" id="IPR011993">
    <property type="entry name" value="PH-like_dom_sf"/>
</dbReference>
<evidence type="ECO:0000259" key="3">
    <source>
        <dbReference type="PROSITE" id="PS50229"/>
    </source>
</evidence>
<comment type="caution">
    <text evidence="4">The sequence shown here is derived from an EMBL/GenBank/DDBJ whole genome shotgun (WGS) entry which is preliminary data.</text>
</comment>
<proteinExistence type="predicted"/>
<evidence type="ECO:0000313" key="4">
    <source>
        <dbReference type="EMBL" id="PPR07859.1"/>
    </source>
</evidence>
<accession>A0A409YXZ2</accession>
<dbReference type="Proteomes" id="UP000284842">
    <property type="component" value="Unassembled WGS sequence"/>
</dbReference>
<dbReference type="InterPro" id="IPR033927">
    <property type="entry name" value="WASPfam_EVH1"/>
</dbReference>